<gene>
    <name evidence="1" type="ORF">PLXY2_LOCUS14368</name>
</gene>
<evidence type="ECO:0000313" key="1">
    <source>
        <dbReference type="EMBL" id="CAG9136115.1"/>
    </source>
</evidence>
<evidence type="ECO:0000313" key="2">
    <source>
        <dbReference type="Proteomes" id="UP000653454"/>
    </source>
</evidence>
<organism evidence="1 2">
    <name type="scientific">Plutella xylostella</name>
    <name type="common">Diamondback moth</name>
    <name type="synonym">Plutella maculipennis</name>
    <dbReference type="NCBI Taxonomy" id="51655"/>
    <lineage>
        <taxon>Eukaryota</taxon>
        <taxon>Metazoa</taxon>
        <taxon>Ecdysozoa</taxon>
        <taxon>Arthropoda</taxon>
        <taxon>Hexapoda</taxon>
        <taxon>Insecta</taxon>
        <taxon>Pterygota</taxon>
        <taxon>Neoptera</taxon>
        <taxon>Endopterygota</taxon>
        <taxon>Lepidoptera</taxon>
        <taxon>Glossata</taxon>
        <taxon>Ditrysia</taxon>
        <taxon>Yponomeutoidea</taxon>
        <taxon>Plutellidae</taxon>
        <taxon>Plutella</taxon>
    </lineage>
</organism>
<dbReference type="Proteomes" id="UP000653454">
    <property type="component" value="Unassembled WGS sequence"/>
</dbReference>
<protein>
    <submittedName>
        <fullName evidence="1">(diamondback moth) hypothetical protein</fullName>
    </submittedName>
</protein>
<dbReference type="InterPro" id="IPR015928">
    <property type="entry name" value="Aconitase/3IPM_dehydase_swvl"/>
</dbReference>
<proteinExistence type="predicted"/>
<reference evidence="1" key="1">
    <citation type="submission" date="2020-11" db="EMBL/GenBank/DDBJ databases">
        <authorList>
            <person name="Whiteford S."/>
        </authorList>
    </citation>
    <scope>NUCLEOTIDE SEQUENCE</scope>
</reference>
<keyword evidence="2" id="KW-1185">Reference proteome</keyword>
<dbReference type="EMBL" id="CAJHNJ030000125">
    <property type="protein sequence ID" value="CAG9136115.1"/>
    <property type="molecule type" value="Genomic_DNA"/>
</dbReference>
<sequence length="82" mass="9011">MGVVPLQFLPGQSAASLGLTGEEIYSVEIPEAPRTHELVTVKVSGGAVPSFQVTARFDTEVDLTYYRHGGILNYMIRKMIQE</sequence>
<dbReference type="SUPFAM" id="SSF52016">
    <property type="entry name" value="LeuD/IlvD-like"/>
    <property type="match status" value="1"/>
</dbReference>
<dbReference type="Gene3D" id="3.20.19.10">
    <property type="entry name" value="Aconitase, domain 4"/>
    <property type="match status" value="1"/>
</dbReference>
<dbReference type="PANTHER" id="PTHR11670">
    <property type="entry name" value="ACONITASE/IRON-RESPONSIVE ELEMENT FAMILY MEMBER"/>
    <property type="match status" value="1"/>
</dbReference>
<name>A0A8S4G4V0_PLUXY</name>
<comment type="caution">
    <text evidence="1">The sequence shown here is derived from an EMBL/GenBank/DDBJ whole genome shotgun (WGS) entry which is preliminary data.</text>
</comment>
<accession>A0A8S4G4V0</accession>
<dbReference type="AlphaFoldDB" id="A0A8S4G4V0"/>
<dbReference type="InterPro" id="IPR006249">
    <property type="entry name" value="Aconitase/IRP2"/>
</dbReference>